<gene>
    <name evidence="1" type="ORF">FA047_02505</name>
</gene>
<protein>
    <submittedName>
        <fullName evidence="1">Uncharacterized protein</fullName>
    </submittedName>
</protein>
<dbReference type="Proteomes" id="UP000307244">
    <property type="component" value="Unassembled WGS sequence"/>
</dbReference>
<dbReference type="AlphaFoldDB" id="A0A4U1CNZ9"/>
<keyword evidence="2" id="KW-1185">Reference proteome</keyword>
<evidence type="ECO:0000313" key="2">
    <source>
        <dbReference type="Proteomes" id="UP000307244"/>
    </source>
</evidence>
<sequence length="77" mass="8707">MDQNSFPEYKVTKEIVAAFVEAVDNEAFILADVADVMGIEQEEATAILLHVMEHDILRLKCVWVVERPPRLSATPPR</sequence>
<comment type="caution">
    <text evidence="1">The sequence shown here is derived from an EMBL/GenBank/DDBJ whole genome shotgun (WGS) entry which is preliminary data.</text>
</comment>
<dbReference type="EMBL" id="SWBQ01000001">
    <property type="protein sequence ID" value="TKC08986.1"/>
    <property type="molecule type" value="Genomic_DNA"/>
</dbReference>
<accession>A0A4U1CNZ9</accession>
<evidence type="ECO:0000313" key="1">
    <source>
        <dbReference type="EMBL" id="TKC08986.1"/>
    </source>
</evidence>
<reference evidence="1 2" key="1">
    <citation type="submission" date="2019-04" db="EMBL/GenBank/DDBJ databases">
        <title>Pedobacter sp. RP-3-15 sp. nov., isolated from Arctic soil.</title>
        <authorList>
            <person name="Dahal R.H."/>
            <person name="Kim D.-U."/>
        </authorList>
    </citation>
    <scope>NUCLEOTIDE SEQUENCE [LARGE SCALE GENOMIC DNA]</scope>
    <source>
        <strain evidence="1 2">RP-3-15</strain>
    </source>
</reference>
<proteinExistence type="predicted"/>
<dbReference type="RefSeq" id="WP_136834404.1">
    <property type="nucleotide sequence ID" value="NZ_SWBQ01000001.1"/>
</dbReference>
<name>A0A4U1CNZ9_9SPHI</name>
<organism evidence="1 2">
    <name type="scientific">Pedobacter frigoris</name>
    <dbReference type="NCBI Taxonomy" id="2571272"/>
    <lineage>
        <taxon>Bacteria</taxon>
        <taxon>Pseudomonadati</taxon>
        <taxon>Bacteroidota</taxon>
        <taxon>Sphingobacteriia</taxon>
        <taxon>Sphingobacteriales</taxon>
        <taxon>Sphingobacteriaceae</taxon>
        <taxon>Pedobacter</taxon>
    </lineage>
</organism>